<evidence type="ECO:0000256" key="3">
    <source>
        <dbReference type="RuleBase" id="RU361235"/>
    </source>
</evidence>
<dbReference type="AlphaFoldDB" id="A0AAV9TFT2"/>
<evidence type="ECO:0000259" key="4">
    <source>
        <dbReference type="Pfam" id="PF00135"/>
    </source>
</evidence>
<dbReference type="InterPro" id="IPR002018">
    <property type="entry name" value="CarbesteraseB"/>
</dbReference>
<accession>A0AAV9TFT2</accession>
<reference evidence="5 6" key="1">
    <citation type="submission" date="2023-04" db="EMBL/GenBank/DDBJ databases">
        <title>Colletotrichum tabacum stain YC1 causing leaf anthracnose on Nicotiana tabacum(L.) cv.</title>
        <authorList>
            <person name="Ji Z."/>
            <person name="Wang M."/>
            <person name="Zhang J."/>
            <person name="Wang N."/>
            <person name="Zhou Z."/>
        </authorList>
    </citation>
    <scope>NUCLEOTIDE SEQUENCE [LARGE SCALE GENOMIC DNA]</scope>
    <source>
        <strain evidence="5 6">YC1</strain>
    </source>
</reference>
<protein>
    <recommendedName>
        <fullName evidence="3">Carboxylic ester hydrolase</fullName>
        <ecNumber evidence="3">3.1.1.-</ecNumber>
    </recommendedName>
</protein>
<dbReference type="InterPro" id="IPR029058">
    <property type="entry name" value="AB_hydrolase_fold"/>
</dbReference>
<organism evidence="5 6">
    <name type="scientific">Colletotrichum tabaci</name>
    <dbReference type="NCBI Taxonomy" id="1209068"/>
    <lineage>
        <taxon>Eukaryota</taxon>
        <taxon>Fungi</taxon>
        <taxon>Dikarya</taxon>
        <taxon>Ascomycota</taxon>
        <taxon>Pezizomycotina</taxon>
        <taxon>Sordariomycetes</taxon>
        <taxon>Hypocreomycetidae</taxon>
        <taxon>Glomerellales</taxon>
        <taxon>Glomerellaceae</taxon>
        <taxon>Colletotrichum</taxon>
        <taxon>Colletotrichum destructivum species complex</taxon>
    </lineage>
</organism>
<keyword evidence="2 3" id="KW-0378">Hydrolase</keyword>
<comment type="similarity">
    <text evidence="1 3">Belongs to the type-B carboxylesterase/lipase family.</text>
</comment>
<gene>
    <name evidence="5" type="ORF">QIS74_05719</name>
</gene>
<name>A0AAV9TFT2_9PEZI</name>
<keyword evidence="6" id="KW-1185">Reference proteome</keyword>
<dbReference type="GO" id="GO:0016787">
    <property type="term" value="F:hydrolase activity"/>
    <property type="evidence" value="ECO:0007669"/>
    <property type="project" value="UniProtKB-KW"/>
</dbReference>
<feature type="domain" description="Carboxylesterase type B" evidence="4">
    <location>
        <begin position="2"/>
        <end position="109"/>
    </location>
</feature>
<evidence type="ECO:0000256" key="2">
    <source>
        <dbReference type="ARBA" id="ARBA00022801"/>
    </source>
</evidence>
<dbReference type="EMBL" id="JASAOK010000030">
    <property type="protein sequence ID" value="KAK6220217.1"/>
    <property type="molecule type" value="Genomic_DNA"/>
</dbReference>
<comment type="caution">
    <text evidence="5">The sequence shown here is derived from an EMBL/GenBank/DDBJ whole genome shotgun (WGS) entry which is preliminary data.</text>
</comment>
<dbReference type="Proteomes" id="UP001327957">
    <property type="component" value="Unassembled WGS sequence"/>
</dbReference>
<dbReference type="InterPro" id="IPR050309">
    <property type="entry name" value="Type-B_Carboxylest/Lipase"/>
</dbReference>
<sequence length="276" mass="29633">MFDGSSFASQQGIVVVTFNYRLNVFGFPNSEQLPLRAQNLGFLDQRLALEWVQANIHAFGGDPAKVTIAGESSGGSSVDRLVTTMHTNQSFRAAALSSGQATVSAIVQKVVSDHGLDFSPVNDNFTQMELPYLPTRAAGGLAPVPILIGSTGQEGTYLAPAYNLDIPNFTEPVLVQFLNGLTGGDSESVGDFGPEWHFNMEISLSRSLQTIWAGFVKDPLRNGPGWEKVDVDGNNIACIGCVGSETMTLIDSATVDGRCAFYAPFFDKVKTPFLKV</sequence>
<dbReference type="SUPFAM" id="SSF53474">
    <property type="entry name" value="alpha/beta-Hydrolases"/>
    <property type="match status" value="1"/>
</dbReference>
<evidence type="ECO:0000256" key="1">
    <source>
        <dbReference type="ARBA" id="ARBA00005964"/>
    </source>
</evidence>
<dbReference type="Gene3D" id="3.40.50.1820">
    <property type="entry name" value="alpha/beta hydrolase"/>
    <property type="match status" value="1"/>
</dbReference>
<dbReference type="InterPro" id="IPR019826">
    <property type="entry name" value="Carboxylesterase_B_AS"/>
</dbReference>
<dbReference type="PROSITE" id="PS00122">
    <property type="entry name" value="CARBOXYLESTERASE_B_1"/>
    <property type="match status" value="1"/>
</dbReference>
<evidence type="ECO:0000313" key="6">
    <source>
        <dbReference type="Proteomes" id="UP001327957"/>
    </source>
</evidence>
<dbReference type="EC" id="3.1.1.-" evidence="3"/>
<evidence type="ECO:0000313" key="5">
    <source>
        <dbReference type="EMBL" id="KAK6220217.1"/>
    </source>
</evidence>
<proteinExistence type="inferred from homology"/>
<dbReference type="PANTHER" id="PTHR11559">
    <property type="entry name" value="CARBOXYLESTERASE"/>
    <property type="match status" value="1"/>
</dbReference>
<dbReference type="Pfam" id="PF00135">
    <property type="entry name" value="COesterase"/>
    <property type="match status" value="1"/>
</dbReference>